<dbReference type="Proteomes" id="UP001470230">
    <property type="component" value="Unassembled WGS sequence"/>
</dbReference>
<reference evidence="1 2" key="1">
    <citation type="submission" date="2024-04" db="EMBL/GenBank/DDBJ databases">
        <title>Tritrichomonas musculus Genome.</title>
        <authorList>
            <person name="Alves-Ferreira E."/>
            <person name="Grigg M."/>
            <person name="Lorenzi H."/>
            <person name="Galac M."/>
        </authorList>
    </citation>
    <scope>NUCLEOTIDE SEQUENCE [LARGE SCALE GENOMIC DNA]</scope>
    <source>
        <strain evidence="1 2">EAF2021</strain>
    </source>
</reference>
<comment type="caution">
    <text evidence="1">The sequence shown here is derived from an EMBL/GenBank/DDBJ whole genome shotgun (WGS) entry which is preliminary data.</text>
</comment>
<sequence length="199" mass="23541">MKKNITNAIRYYKESSSFNNEYSKNNLGIIYKNGFGEEIRPNLGLAIEYFKEAINQKNDIIAMYNLAHIYFFNDHIKEEFDPIELLIRSSNKGFEESLTLLCIVLFNKYGYDIEKIDQQLNEIEIDKKNEINTLICEFIDNKSSYEALYQQYRNIDFLYDILSNPIKSNEIFKKEEKTDVNRTAKEITSIFYEGFGFDI</sequence>
<evidence type="ECO:0008006" key="3">
    <source>
        <dbReference type="Google" id="ProtNLM"/>
    </source>
</evidence>
<proteinExistence type="predicted"/>
<evidence type="ECO:0000313" key="1">
    <source>
        <dbReference type="EMBL" id="KAK8865023.1"/>
    </source>
</evidence>
<protein>
    <recommendedName>
        <fullName evidence="3">Sel1 repeat family protein</fullName>
    </recommendedName>
</protein>
<dbReference type="Pfam" id="PF08238">
    <property type="entry name" value="Sel1"/>
    <property type="match status" value="3"/>
</dbReference>
<name>A0ABR2IL71_9EUKA</name>
<dbReference type="Gene3D" id="1.25.40.10">
    <property type="entry name" value="Tetratricopeptide repeat domain"/>
    <property type="match status" value="1"/>
</dbReference>
<keyword evidence="2" id="KW-1185">Reference proteome</keyword>
<dbReference type="SUPFAM" id="SSF81901">
    <property type="entry name" value="HCP-like"/>
    <property type="match status" value="1"/>
</dbReference>
<accession>A0ABR2IL71</accession>
<evidence type="ECO:0000313" key="2">
    <source>
        <dbReference type="Proteomes" id="UP001470230"/>
    </source>
</evidence>
<gene>
    <name evidence="1" type="ORF">M9Y10_010552</name>
</gene>
<organism evidence="1 2">
    <name type="scientific">Tritrichomonas musculus</name>
    <dbReference type="NCBI Taxonomy" id="1915356"/>
    <lineage>
        <taxon>Eukaryota</taxon>
        <taxon>Metamonada</taxon>
        <taxon>Parabasalia</taxon>
        <taxon>Tritrichomonadida</taxon>
        <taxon>Tritrichomonadidae</taxon>
        <taxon>Tritrichomonas</taxon>
    </lineage>
</organism>
<dbReference type="EMBL" id="JAPFFF010000016">
    <property type="protein sequence ID" value="KAK8865023.1"/>
    <property type="molecule type" value="Genomic_DNA"/>
</dbReference>
<dbReference type="InterPro" id="IPR006597">
    <property type="entry name" value="Sel1-like"/>
</dbReference>
<dbReference type="InterPro" id="IPR011990">
    <property type="entry name" value="TPR-like_helical_dom_sf"/>
</dbReference>